<dbReference type="EMBL" id="SUYD01000011">
    <property type="protein sequence ID" value="MBE6266754.1"/>
    <property type="molecule type" value="Genomic_DNA"/>
</dbReference>
<sequence>MRRVSLILAAAMLMVSAAVMAQQSSKVYLTREISPESLVKIYKALGVEAKGRVAVKMSTGEGSNPNYLKPELVKNLIWEVDGTIVECNTAYGNGPADKKDERNTSENHWKVIERHGFTKYFPVDIMDEYDEIRIPVKDQTHIKYDIVGGHMANYDFMIALNHFKGHPMGGYGGALKNLSIGCASQNGKAYIHSAGKMEKLDMGKLWTPEFIGNQDGFLESMAAAAQAVVNYFNKKQGIIYISVMNNMSIDCDCVDHPEPVKLEDYGILASTDPVALDQACIDIINQQKVTAKNDPTDLLKRIDKQHGTHTIDHAAQIGLGSKKYELVNLDL</sequence>
<comment type="caution">
    <text evidence="3">The sequence shown here is derived from an EMBL/GenBank/DDBJ whole genome shotgun (WGS) entry which is preliminary data.</text>
</comment>
<evidence type="ECO:0000313" key="3">
    <source>
        <dbReference type="EMBL" id="MBE6266754.1"/>
    </source>
</evidence>
<dbReference type="AlphaFoldDB" id="A0A928BU46"/>
<dbReference type="InterPro" id="IPR007160">
    <property type="entry name" value="DUF362"/>
</dbReference>
<dbReference type="Gene3D" id="3.40.50.11440">
    <property type="match status" value="1"/>
</dbReference>
<name>A0A928BU46_XYLRU</name>
<reference evidence="3" key="1">
    <citation type="submission" date="2019-04" db="EMBL/GenBank/DDBJ databases">
        <title>Evolution of Biomass-Degrading Anaerobic Consortia Revealed by Metagenomics.</title>
        <authorList>
            <person name="Peng X."/>
        </authorList>
    </citation>
    <scope>NUCLEOTIDE SEQUENCE</scope>
    <source>
        <strain evidence="3">SIG141</strain>
    </source>
</reference>
<gene>
    <name evidence="3" type="ORF">E7102_09830</name>
</gene>
<accession>A0A928BU46</accession>
<organism evidence="3 4">
    <name type="scientific">Xylanibacter ruminicola</name>
    <name type="common">Prevotella ruminicola</name>
    <dbReference type="NCBI Taxonomy" id="839"/>
    <lineage>
        <taxon>Bacteria</taxon>
        <taxon>Pseudomonadati</taxon>
        <taxon>Bacteroidota</taxon>
        <taxon>Bacteroidia</taxon>
        <taxon>Bacteroidales</taxon>
        <taxon>Prevotellaceae</taxon>
        <taxon>Xylanibacter</taxon>
    </lineage>
</organism>
<dbReference type="Pfam" id="PF04015">
    <property type="entry name" value="DUF362"/>
    <property type="match status" value="1"/>
</dbReference>
<feature type="domain" description="DUF362" evidence="2">
    <location>
        <begin position="53"/>
        <end position="282"/>
    </location>
</feature>
<evidence type="ECO:0000256" key="1">
    <source>
        <dbReference type="SAM" id="SignalP"/>
    </source>
</evidence>
<feature type="chain" id="PRO_5038031981" evidence="1">
    <location>
        <begin position="22"/>
        <end position="331"/>
    </location>
</feature>
<evidence type="ECO:0000259" key="2">
    <source>
        <dbReference type="Pfam" id="PF04015"/>
    </source>
</evidence>
<feature type="signal peptide" evidence="1">
    <location>
        <begin position="1"/>
        <end position="21"/>
    </location>
</feature>
<keyword evidence="1" id="KW-0732">Signal</keyword>
<evidence type="ECO:0000313" key="4">
    <source>
        <dbReference type="Proteomes" id="UP000763088"/>
    </source>
</evidence>
<proteinExistence type="predicted"/>
<dbReference type="Proteomes" id="UP000763088">
    <property type="component" value="Unassembled WGS sequence"/>
</dbReference>
<protein>
    <submittedName>
        <fullName evidence="3">DUF362 domain-containing protein</fullName>
    </submittedName>
</protein>